<keyword evidence="2" id="KW-0472">Membrane</keyword>
<gene>
    <name evidence="3" type="ORF">CZ814_01512</name>
</gene>
<proteinExistence type="predicted"/>
<dbReference type="InterPro" id="IPR052534">
    <property type="entry name" value="Extracell_DNA_Util/SecSys_Comp"/>
</dbReference>
<keyword evidence="2" id="KW-0812">Transmembrane</keyword>
<dbReference type="PANTHER" id="PTHR40278:SF2">
    <property type="entry name" value="TYPE IV PILUS INNER MEMBRANE COMPONENT PILN"/>
    <property type="match status" value="1"/>
</dbReference>
<keyword evidence="1" id="KW-0175">Coiled coil</keyword>
<organism evidence="3 4">
    <name type="scientific">Photobacterium toruni</name>
    <dbReference type="NCBI Taxonomy" id="1935446"/>
    <lineage>
        <taxon>Bacteria</taxon>
        <taxon>Pseudomonadati</taxon>
        <taxon>Pseudomonadota</taxon>
        <taxon>Gammaproteobacteria</taxon>
        <taxon>Vibrionales</taxon>
        <taxon>Vibrionaceae</taxon>
        <taxon>Photobacterium</taxon>
    </lineage>
</organism>
<dbReference type="InterPro" id="IPR007813">
    <property type="entry name" value="PilN"/>
</dbReference>
<keyword evidence="2" id="KW-1133">Transmembrane helix</keyword>
<evidence type="ECO:0000313" key="3">
    <source>
        <dbReference type="EMBL" id="SKA25027.1"/>
    </source>
</evidence>
<feature type="transmembrane region" description="Helical" evidence="2">
    <location>
        <begin position="21"/>
        <end position="40"/>
    </location>
</feature>
<dbReference type="EMBL" id="FUWP01000005">
    <property type="protein sequence ID" value="SKA25027.1"/>
    <property type="molecule type" value="Genomic_DNA"/>
</dbReference>
<dbReference type="RefSeq" id="WP_080174366.1">
    <property type="nucleotide sequence ID" value="NZ_AP024854.1"/>
</dbReference>
<sequence>MIDKLNLLPWRELRRKQHKQRFVGLLMASVAVAVVGNAAIGEYIENQQWQQQSRNNQLQQELTSLEQRLAFLPELDKQRHAIELRLKVIADIQLSRNRVTQLLNQLPEVVPAGVYLDEVNLAIQRVRVNGFGDTNGHLAALLGKAEQSPWFNNIEMHSLVTTKSADKQPKSQFNASFDLTAPAINKQPTKPTFTTAIVEKTHD</sequence>
<accession>A0A1T4SA13</accession>
<evidence type="ECO:0000313" key="4">
    <source>
        <dbReference type="Proteomes" id="UP000191116"/>
    </source>
</evidence>
<reference evidence="3 4" key="1">
    <citation type="submission" date="2017-02" db="EMBL/GenBank/DDBJ databases">
        <authorList>
            <person name="Peterson S.W."/>
        </authorList>
    </citation>
    <scope>NUCLEOTIDE SEQUENCE [LARGE SCALE GENOMIC DNA]</scope>
    <source>
        <strain evidence="3 4">CECT 9189</strain>
    </source>
</reference>
<dbReference type="Pfam" id="PF05137">
    <property type="entry name" value="PilN"/>
    <property type="match status" value="1"/>
</dbReference>
<dbReference type="AlphaFoldDB" id="A0A1T4SA13"/>
<dbReference type="OrthoDB" id="5296173at2"/>
<dbReference type="GO" id="GO:0043683">
    <property type="term" value="P:type IV pilus assembly"/>
    <property type="evidence" value="ECO:0007669"/>
    <property type="project" value="TreeGrafter"/>
</dbReference>
<evidence type="ECO:0000256" key="1">
    <source>
        <dbReference type="SAM" id="Coils"/>
    </source>
</evidence>
<evidence type="ECO:0000256" key="2">
    <source>
        <dbReference type="SAM" id="Phobius"/>
    </source>
</evidence>
<feature type="coiled-coil region" evidence="1">
    <location>
        <begin position="48"/>
        <end position="75"/>
    </location>
</feature>
<protein>
    <submittedName>
        <fullName evidence="3">Fimbrial assembly protein (PilN)</fullName>
    </submittedName>
</protein>
<dbReference type="PANTHER" id="PTHR40278">
    <property type="entry name" value="DNA UTILIZATION PROTEIN HOFN"/>
    <property type="match status" value="1"/>
</dbReference>
<dbReference type="GO" id="GO:0043107">
    <property type="term" value="P:type IV pilus-dependent motility"/>
    <property type="evidence" value="ECO:0007669"/>
    <property type="project" value="TreeGrafter"/>
</dbReference>
<name>A0A1T4SA13_9GAMM</name>
<dbReference type="Proteomes" id="UP000191116">
    <property type="component" value="Unassembled WGS sequence"/>
</dbReference>